<dbReference type="AlphaFoldDB" id="A0A1G7JJ61"/>
<dbReference type="STRING" id="521013.SAMN04488567_3744"/>
<dbReference type="InterPro" id="IPR004358">
    <property type="entry name" value="Sig_transdc_His_kin-like_C"/>
</dbReference>
<feature type="domain" description="PAC" evidence="15">
    <location>
        <begin position="258"/>
        <end position="310"/>
    </location>
</feature>
<dbReference type="RefSeq" id="WP_165612647.1">
    <property type="nucleotide sequence ID" value="NZ_FNAT01000009.1"/>
</dbReference>
<dbReference type="GO" id="GO:0030295">
    <property type="term" value="F:protein kinase activator activity"/>
    <property type="evidence" value="ECO:0007669"/>
    <property type="project" value="TreeGrafter"/>
</dbReference>
<dbReference type="GO" id="GO:0007234">
    <property type="term" value="P:osmosensory signaling via phosphorelay pathway"/>
    <property type="evidence" value="ECO:0007669"/>
    <property type="project" value="TreeGrafter"/>
</dbReference>
<evidence type="ECO:0000256" key="9">
    <source>
        <dbReference type="ARBA" id="ARBA00022840"/>
    </source>
</evidence>
<keyword evidence="7" id="KW-0547">Nucleotide-binding</keyword>
<evidence type="ECO:0000256" key="6">
    <source>
        <dbReference type="ARBA" id="ARBA00022692"/>
    </source>
</evidence>
<evidence type="ECO:0000256" key="7">
    <source>
        <dbReference type="ARBA" id="ARBA00022741"/>
    </source>
</evidence>
<evidence type="ECO:0000259" key="14">
    <source>
        <dbReference type="PROSITE" id="PS50112"/>
    </source>
</evidence>
<dbReference type="SUPFAM" id="SSF55781">
    <property type="entry name" value="GAF domain-like"/>
    <property type="match status" value="1"/>
</dbReference>
<protein>
    <recommendedName>
        <fullName evidence="3">histidine kinase</fullName>
        <ecNumber evidence="3">2.7.13.3</ecNumber>
    </recommendedName>
</protein>
<keyword evidence="12" id="KW-0472">Membrane</keyword>
<dbReference type="InterPro" id="IPR036097">
    <property type="entry name" value="HisK_dim/P_sf"/>
</dbReference>
<dbReference type="GO" id="GO:0000155">
    <property type="term" value="F:phosphorelay sensor kinase activity"/>
    <property type="evidence" value="ECO:0007669"/>
    <property type="project" value="InterPro"/>
</dbReference>
<dbReference type="PANTHER" id="PTHR42878">
    <property type="entry name" value="TWO-COMPONENT HISTIDINE KINASE"/>
    <property type="match status" value="1"/>
</dbReference>
<dbReference type="GO" id="GO:0005524">
    <property type="term" value="F:ATP binding"/>
    <property type="evidence" value="ECO:0007669"/>
    <property type="project" value="UniProtKB-KW"/>
</dbReference>
<evidence type="ECO:0000259" key="15">
    <source>
        <dbReference type="PROSITE" id="PS50113"/>
    </source>
</evidence>
<dbReference type="Gene3D" id="3.30.565.10">
    <property type="entry name" value="Histidine kinase-like ATPase, C-terminal domain"/>
    <property type="match status" value="1"/>
</dbReference>
<dbReference type="SMART" id="SM00387">
    <property type="entry name" value="HATPase_c"/>
    <property type="match status" value="1"/>
</dbReference>
<dbReference type="PROSITE" id="PS50109">
    <property type="entry name" value="HIS_KIN"/>
    <property type="match status" value="1"/>
</dbReference>
<dbReference type="SUPFAM" id="SSF47384">
    <property type="entry name" value="Homodimeric domain of signal transducing histidine kinase"/>
    <property type="match status" value="1"/>
</dbReference>
<comment type="catalytic activity">
    <reaction evidence="1">
        <text>ATP + protein L-histidine = ADP + protein N-phospho-L-histidine.</text>
        <dbReference type="EC" id="2.7.13.3"/>
    </reaction>
</comment>
<dbReference type="SMART" id="SM00388">
    <property type="entry name" value="HisKA"/>
    <property type="match status" value="1"/>
</dbReference>
<dbReference type="PANTHER" id="PTHR42878:SF7">
    <property type="entry name" value="SENSOR HISTIDINE KINASE GLRK"/>
    <property type="match status" value="1"/>
</dbReference>
<reference evidence="17" key="1">
    <citation type="submission" date="2016-10" db="EMBL/GenBank/DDBJ databases">
        <authorList>
            <person name="Varghese N."/>
            <person name="Submissions S."/>
        </authorList>
    </citation>
    <scope>NUCLEOTIDE SEQUENCE [LARGE SCALE GENOMIC DNA]</scope>
    <source>
        <strain evidence="17">DSM 21424</strain>
    </source>
</reference>
<evidence type="ECO:0000256" key="3">
    <source>
        <dbReference type="ARBA" id="ARBA00012438"/>
    </source>
</evidence>
<keyword evidence="10" id="KW-1133">Transmembrane helix</keyword>
<dbReference type="GO" id="GO:0006355">
    <property type="term" value="P:regulation of DNA-templated transcription"/>
    <property type="evidence" value="ECO:0007669"/>
    <property type="project" value="InterPro"/>
</dbReference>
<keyword evidence="17" id="KW-1185">Reference proteome</keyword>
<keyword evidence="11" id="KW-0902">Two-component regulatory system</keyword>
<evidence type="ECO:0000256" key="4">
    <source>
        <dbReference type="ARBA" id="ARBA00022553"/>
    </source>
</evidence>
<evidence type="ECO:0000256" key="10">
    <source>
        <dbReference type="ARBA" id="ARBA00022989"/>
    </source>
</evidence>
<dbReference type="InterPro" id="IPR000014">
    <property type="entry name" value="PAS"/>
</dbReference>
<dbReference type="PROSITE" id="PS50112">
    <property type="entry name" value="PAS"/>
    <property type="match status" value="1"/>
</dbReference>
<feature type="domain" description="PAS" evidence="14">
    <location>
        <begin position="184"/>
        <end position="230"/>
    </location>
</feature>
<proteinExistence type="predicted"/>
<evidence type="ECO:0000259" key="13">
    <source>
        <dbReference type="PROSITE" id="PS50109"/>
    </source>
</evidence>
<dbReference type="InterPro" id="IPR003018">
    <property type="entry name" value="GAF"/>
</dbReference>
<dbReference type="Pfam" id="PF00989">
    <property type="entry name" value="PAS"/>
    <property type="match status" value="1"/>
</dbReference>
<keyword evidence="5" id="KW-0808">Transferase</keyword>
<evidence type="ECO:0000256" key="8">
    <source>
        <dbReference type="ARBA" id="ARBA00022777"/>
    </source>
</evidence>
<dbReference type="EC" id="2.7.13.3" evidence="3"/>
<keyword evidence="4" id="KW-0597">Phosphoprotein</keyword>
<dbReference type="InterPro" id="IPR001610">
    <property type="entry name" value="PAC"/>
</dbReference>
<evidence type="ECO:0000256" key="5">
    <source>
        <dbReference type="ARBA" id="ARBA00022679"/>
    </source>
</evidence>
<name>A0A1G7JJ61_9RHOB</name>
<dbReference type="SUPFAM" id="SSF55874">
    <property type="entry name" value="ATPase domain of HSP90 chaperone/DNA topoisomerase II/histidine kinase"/>
    <property type="match status" value="1"/>
</dbReference>
<dbReference type="Proteomes" id="UP000198922">
    <property type="component" value="Unassembled WGS sequence"/>
</dbReference>
<comment type="subcellular location">
    <subcellularLocation>
        <location evidence="2">Membrane</location>
        <topology evidence="2">Multi-pass membrane protein</topology>
    </subcellularLocation>
</comment>
<accession>A0A1G7JJ61</accession>
<sequence>MLETSPISEADPGTAPVPESYLGRLYYIAADPDKTFETKANELLEIGCAALGLSLGIISRVEGRRYEVLHSHSRGDAPPEPGTAFNLSDTYCCHTLVAEDVTGFHHVGQSQIASHPCYANFGLESYIGTPLVVNGEVFGTLNFSAAEPRHVAFGAEECELVRFFGRWFSKEWERAIESAELERKTTLLEAIFEAMPGSVIVADLERRITMTNRTVREMFGFAPEHLEGRQTSILYSDFEQYNQTGAQRFNAAATGALAPYEMSYRRQDGQDFIGETHATRITTRDGKRLGYLAVIRDITERKRVERQRDHAISVISHEIKTPVSTVAGALQLLGRVSEHLPERGRQLLDISTRNTERLNLLIDDILESGRLRSGQFSMSTQDTDLGELLHGCVQDHAVIASENGVKLRIVGDLEPVTVTANPLRLTQVINNLLTNAMKASPPSGTVELGLLRDPAGFWISDSGVGIPEKLRPVLFDRFTRSETETFRFGGGSGLGLSIVKAIVDQHRAEITFDTVEGEGTTFRVVFPDDAA</sequence>
<dbReference type="InterPro" id="IPR003661">
    <property type="entry name" value="HisK_dim/P_dom"/>
</dbReference>
<organism evidence="16 17">
    <name type="scientific">Limimaricola pyoseonensis</name>
    <dbReference type="NCBI Taxonomy" id="521013"/>
    <lineage>
        <taxon>Bacteria</taxon>
        <taxon>Pseudomonadati</taxon>
        <taxon>Pseudomonadota</taxon>
        <taxon>Alphaproteobacteria</taxon>
        <taxon>Rhodobacterales</taxon>
        <taxon>Paracoccaceae</taxon>
        <taxon>Limimaricola</taxon>
    </lineage>
</organism>
<evidence type="ECO:0000256" key="12">
    <source>
        <dbReference type="ARBA" id="ARBA00023136"/>
    </source>
</evidence>
<dbReference type="Pfam" id="PF00512">
    <property type="entry name" value="HisKA"/>
    <property type="match status" value="1"/>
</dbReference>
<keyword evidence="8" id="KW-0418">Kinase</keyword>
<dbReference type="GO" id="GO:0016020">
    <property type="term" value="C:membrane"/>
    <property type="evidence" value="ECO:0007669"/>
    <property type="project" value="UniProtKB-SubCell"/>
</dbReference>
<dbReference type="SMART" id="SM00091">
    <property type="entry name" value="PAS"/>
    <property type="match status" value="1"/>
</dbReference>
<dbReference type="PROSITE" id="PS50113">
    <property type="entry name" value="PAC"/>
    <property type="match status" value="1"/>
</dbReference>
<dbReference type="InterPro" id="IPR029016">
    <property type="entry name" value="GAF-like_dom_sf"/>
</dbReference>
<keyword evidence="6" id="KW-0812">Transmembrane</keyword>
<dbReference type="InterPro" id="IPR005467">
    <property type="entry name" value="His_kinase_dom"/>
</dbReference>
<dbReference type="EMBL" id="FNAT01000009">
    <property type="protein sequence ID" value="SDF24905.1"/>
    <property type="molecule type" value="Genomic_DNA"/>
</dbReference>
<dbReference type="InterPro" id="IPR035965">
    <property type="entry name" value="PAS-like_dom_sf"/>
</dbReference>
<dbReference type="InterPro" id="IPR000700">
    <property type="entry name" value="PAS-assoc_C"/>
</dbReference>
<evidence type="ECO:0000256" key="2">
    <source>
        <dbReference type="ARBA" id="ARBA00004141"/>
    </source>
</evidence>
<dbReference type="CDD" id="cd00130">
    <property type="entry name" value="PAS"/>
    <property type="match status" value="1"/>
</dbReference>
<dbReference type="SMART" id="SM00086">
    <property type="entry name" value="PAC"/>
    <property type="match status" value="1"/>
</dbReference>
<gene>
    <name evidence="16" type="ORF">SAMN04488567_3744</name>
</gene>
<dbReference type="Gene3D" id="1.10.287.130">
    <property type="match status" value="1"/>
</dbReference>
<feature type="domain" description="Histidine kinase" evidence="13">
    <location>
        <begin position="314"/>
        <end position="530"/>
    </location>
</feature>
<evidence type="ECO:0000313" key="17">
    <source>
        <dbReference type="Proteomes" id="UP000198922"/>
    </source>
</evidence>
<dbReference type="NCBIfam" id="TIGR00229">
    <property type="entry name" value="sensory_box"/>
    <property type="match status" value="1"/>
</dbReference>
<dbReference type="InterPro" id="IPR013767">
    <property type="entry name" value="PAS_fold"/>
</dbReference>
<dbReference type="SUPFAM" id="SSF55785">
    <property type="entry name" value="PYP-like sensor domain (PAS domain)"/>
    <property type="match status" value="1"/>
</dbReference>
<dbReference type="Gene3D" id="3.30.450.40">
    <property type="match status" value="1"/>
</dbReference>
<evidence type="ECO:0000256" key="11">
    <source>
        <dbReference type="ARBA" id="ARBA00023012"/>
    </source>
</evidence>
<evidence type="ECO:0000256" key="1">
    <source>
        <dbReference type="ARBA" id="ARBA00000085"/>
    </source>
</evidence>
<keyword evidence="9" id="KW-0067">ATP-binding</keyword>
<dbReference type="PRINTS" id="PR00344">
    <property type="entry name" value="BCTRLSENSOR"/>
</dbReference>
<dbReference type="InterPro" id="IPR003594">
    <property type="entry name" value="HATPase_dom"/>
</dbReference>
<dbReference type="Pfam" id="PF01590">
    <property type="entry name" value="GAF"/>
    <property type="match status" value="1"/>
</dbReference>
<dbReference type="Pfam" id="PF02518">
    <property type="entry name" value="HATPase_c"/>
    <property type="match status" value="1"/>
</dbReference>
<dbReference type="InterPro" id="IPR036890">
    <property type="entry name" value="HATPase_C_sf"/>
</dbReference>
<dbReference type="InterPro" id="IPR050351">
    <property type="entry name" value="BphY/WalK/GraS-like"/>
</dbReference>
<dbReference type="GO" id="GO:0000156">
    <property type="term" value="F:phosphorelay response regulator activity"/>
    <property type="evidence" value="ECO:0007669"/>
    <property type="project" value="TreeGrafter"/>
</dbReference>
<evidence type="ECO:0000313" key="16">
    <source>
        <dbReference type="EMBL" id="SDF24905.1"/>
    </source>
</evidence>
<dbReference type="CDD" id="cd00082">
    <property type="entry name" value="HisKA"/>
    <property type="match status" value="1"/>
</dbReference>
<dbReference type="Gene3D" id="3.30.450.20">
    <property type="entry name" value="PAS domain"/>
    <property type="match status" value="1"/>
</dbReference>